<dbReference type="InterPro" id="IPR023171">
    <property type="entry name" value="Na/H_antiporter_dom_sf"/>
</dbReference>
<keyword evidence="6" id="KW-0813">Transport</keyword>
<evidence type="ECO:0000256" key="4">
    <source>
        <dbReference type="ARBA" id="ARBA00022989"/>
    </source>
</evidence>
<keyword evidence="6" id="KW-0050">Antiport</keyword>
<feature type="transmembrane region" description="Helical" evidence="6">
    <location>
        <begin position="109"/>
        <end position="132"/>
    </location>
</feature>
<proteinExistence type="inferred from homology"/>
<keyword evidence="8" id="KW-1185">Reference proteome</keyword>
<protein>
    <recommendedName>
        <fullName evidence="6">Na(+)/H(+) antiporter NhaA</fullName>
    </recommendedName>
    <alternativeName>
        <fullName evidence="6">Sodium/proton antiporter NhaA</fullName>
    </alternativeName>
</protein>
<keyword evidence="4 6" id="KW-1133">Transmembrane helix</keyword>
<dbReference type="OrthoDB" id="9808135at2"/>
<feature type="transmembrane region" description="Helical" evidence="6">
    <location>
        <begin position="285"/>
        <end position="308"/>
    </location>
</feature>
<dbReference type="RefSeq" id="WP_141199160.1">
    <property type="nucleotide sequence ID" value="NZ_CP041186.1"/>
</dbReference>
<keyword evidence="2 6" id="KW-1003">Cell membrane</keyword>
<evidence type="ECO:0000256" key="6">
    <source>
        <dbReference type="HAMAP-Rule" id="MF_01844"/>
    </source>
</evidence>
<dbReference type="PANTHER" id="PTHR30341:SF0">
    <property type="entry name" value="NA(+)_H(+) ANTIPORTER NHAA"/>
    <property type="match status" value="1"/>
</dbReference>
<dbReference type="HAMAP" id="MF_01844">
    <property type="entry name" value="NhaA"/>
    <property type="match status" value="1"/>
</dbReference>
<keyword evidence="3 6" id="KW-0812">Transmembrane</keyword>
<feature type="transmembrane region" description="Helical" evidence="6">
    <location>
        <begin position="198"/>
        <end position="214"/>
    </location>
</feature>
<organism evidence="7 8">
    <name type="scientific">Persicimonas caeni</name>
    <dbReference type="NCBI Taxonomy" id="2292766"/>
    <lineage>
        <taxon>Bacteria</taxon>
        <taxon>Deltaproteobacteria</taxon>
        <taxon>Bradymonadales</taxon>
        <taxon>Bradymonadaceae</taxon>
        <taxon>Persicimonas</taxon>
    </lineage>
</organism>
<feature type="transmembrane region" description="Helical" evidence="6">
    <location>
        <begin position="12"/>
        <end position="31"/>
    </location>
</feature>
<comment type="similarity">
    <text evidence="6">Belongs to the NhaA Na(+)/H(+) (TC 2.A.33) antiporter family.</text>
</comment>
<dbReference type="InterPro" id="IPR004670">
    <property type="entry name" value="NhaA"/>
</dbReference>
<dbReference type="PANTHER" id="PTHR30341">
    <property type="entry name" value="SODIUM ION/PROTON ANTIPORTER NHAA-RELATED"/>
    <property type="match status" value="1"/>
</dbReference>
<evidence type="ECO:0000256" key="1">
    <source>
        <dbReference type="ARBA" id="ARBA00004429"/>
    </source>
</evidence>
<comment type="catalytic activity">
    <reaction evidence="6">
        <text>Na(+)(in) + 2 H(+)(out) = Na(+)(out) + 2 H(+)(in)</text>
        <dbReference type="Rhea" id="RHEA:29251"/>
        <dbReference type="ChEBI" id="CHEBI:15378"/>
        <dbReference type="ChEBI" id="CHEBI:29101"/>
    </reaction>
</comment>
<feature type="transmembrane region" description="Helical" evidence="6">
    <location>
        <begin position="144"/>
        <end position="163"/>
    </location>
</feature>
<feature type="transmembrane region" description="Helical" evidence="6">
    <location>
        <begin position="355"/>
        <end position="376"/>
    </location>
</feature>
<keyword evidence="5 6" id="KW-0472">Membrane</keyword>
<dbReference type="Gene3D" id="1.20.1530.10">
    <property type="entry name" value="Na+/H+ antiporter like domain"/>
    <property type="match status" value="1"/>
</dbReference>
<evidence type="ECO:0000256" key="2">
    <source>
        <dbReference type="ARBA" id="ARBA00022475"/>
    </source>
</evidence>
<keyword evidence="6" id="KW-0739">Sodium transport</keyword>
<reference evidence="7 8" key="1">
    <citation type="submission" date="2019-06" db="EMBL/GenBank/DDBJ databases">
        <title>Persicimonas caeni gen. nov., sp. nov., a predatory bacterium isolated from solar saltern.</title>
        <authorList>
            <person name="Wang S."/>
        </authorList>
    </citation>
    <scope>NUCLEOTIDE SEQUENCE [LARGE SCALE GENOMIC DNA]</scope>
    <source>
        <strain evidence="7 8">YN101</strain>
    </source>
</reference>
<evidence type="ECO:0000256" key="3">
    <source>
        <dbReference type="ARBA" id="ARBA00022692"/>
    </source>
</evidence>
<sequence>MDILKSSFKLLRDFSAFLLFGTVVALIWANLDPDTYKAVMDAPLSVLFASGVEGAMEWMKTEYDPSKHPVSFHFVVNDIFMVLFFGIAGKEVSESFLPGGALSSLKKAAMPAIATAGGVLGPIAAFFALHAALGLSPDLAKAAWAVPTATDIAYCWLFAGLIFGRAHPAVTFLLVLAVLDDMIGMMIIAVYYTPEVHIEWLGLVVLAMAICEGMRRMGVKNFWPYAIIGGVLSWIGLHNTGVHAALALVPIVPFMPHGERDAGLFESAEEESAHHDDTMNHFEHFFAPIVDVGLLAFGLANAGVFLSGESFGGGATWAIFGALLLGKTFGIFGFSWVGSKFGLSLPKPMTLPQTLVLGCVAGIGFTVALFVTTVALGLAPAQGWELPPGTGDMLKLGALLSFAAGPIAWIMAIIMKVEKIHPEPGQATGHGH</sequence>
<dbReference type="EMBL" id="CP041186">
    <property type="protein sequence ID" value="QDG52695.1"/>
    <property type="molecule type" value="Genomic_DNA"/>
</dbReference>
<name>A0A4Y6PY57_PERCE</name>
<feature type="transmembrane region" description="Helical" evidence="6">
    <location>
        <begin position="396"/>
        <end position="415"/>
    </location>
</feature>
<comment type="function">
    <text evidence="6">Na(+)/H(+) antiporter that extrudes sodium in exchange for external protons.</text>
</comment>
<dbReference type="GO" id="GO:0006885">
    <property type="term" value="P:regulation of pH"/>
    <property type="evidence" value="ECO:0007669"/>
    <property type="project" value="InterPro"/>
</dbReference>
<dbReference type="Proteomes" id="UP000315995">
    <property type="component" value="Chromosome"/>
</dbReference>
<feature type="transmembrane region" description="Helical" evidence="6">
    <location>
        <begin position="70"/>
        <end position="88"/>
    </location>
</feature>
<evidence type="ECO:0000256" key="5">
    <source>
        <dbReference type="ARBA" id="ARBA00023136"/>
    </source>
</evidence>
<evidence type="ECO:0000313" key="7">
    <source>
        <dbReference type="EMBL" id="QDG52695.1"/>
    </source>
</evidence>
<keyword evidence="6" id="KW-0406">Ion transport</keyword>
<dbReference type="Pfam" id="PF06965">
    <property type="entry name" value="Na_H_antiport_1"/>
    <property type="match status" value="1"/>
</dbReference>
<gene>
    <name evidence="6" type="primary">nhaA</name>
    <name evidence="7" type="ORF">FIV42_18710</name>
</gene>
<evidence type="ECO:0000313" key="8">
    <source>
        <dbReference type="Proteomes" id="UP000315995"/>
    </source>
</evidence>
<keyword evidence="6" id="KW-0915">Sodium</keyword>
<accession>A0A5B8Y9Y9</accession>
<feature type="transmembrane region" description="Helical" evidence="6">
    <location>
        <begin position="170"/>
        <end position="192"/>
    </location>
</feature>
<comment type="subcellular location">
    <subcellularLocation>
        <location evidence="1">Cell inner membrane</location>
        <topology evidence="1">Multi-pass membrane protein</topology>
    </subcellularLocation>
    <subcellularLocation>
        <location evidence="6">Cell membrane</location>
        <topology evidence="6">Multi-pass membrane protein</topology>
    </subcellularLocation>
</comment>
<feature type="transmembrane region" description="Helical" evidence="6">
    <location>
        <begin position="314"/>
        <end position="334"/>
    </location>
</feature>
<dbReference type="AlphaFoldDB" id="A0A4Y6PY57"/>
<dbReference type="GO" id="GO:0015385">
    <property type="term" value="F:sodium:proton antiporter activity"/>
    <property type="evidence" value="ECO:0007669"/>
    <property type="project" value="TreeGrafter"/>
</dbReference>
<accession>A0A4Y6PY57</accession>
<dbReference type="GO" id="GO:0005886">
    <property type="term" value="C:plasma membrane"/>
    <property type="evidence" value="ECO:0007669"/>
    <property type="project" value="UniProtKB-SubCell"/>
</dbReference>